<dbReference type="Gene3D" id="1.10.510.10">
    <property type="entry name" value="Transferase(Phosphotransferase) domain 1"/>
    <property type="match status" value="1"/>
</dbReference>
<evidence type="ECO:0000256" key="3">
    <source>
        <dbReference type="ARBA" id="ARBA00022729"/>
    </source>
</evidence>
<dbReference type="InterPro" id="IPR008271">
    <property type="entry name" value="Ser/Thr_kinase_AS"/>
</dbReference>
<reference evidence="14" key="1">
    <citation type="submission" date="2024-10" db="EMBL/GenBank/DDBJ databases">
        <authorList>
            <person name="Ryan C."/>
        </authorList>
    </citation>
    <scope>NUCLEOTIDE SEQUENCE [LARGE SCALE GENOMIC DNA]</scope>
</reference>
<evidence type="ECO:0000256" key="2">
    <source>
        <dbReference type="ARBA" id="ARBA00022679"/>
    </source>
</evidence>
<dbReference type="PROSITE" id="PS00107">
    <property type="entry name" value="PROTEIN_KINASE_ATP"/>
    <property type="match status" value="1"/>
</dbReference>
<evidence type="ECO:0000256" key="8">
    <source>
        <dbReference type="ARBA" id="ARBA00023180"/>
    </source>
</evidence>
<evidence type="ECO:0000313" key="14">
    <source>
        <dbReference type="EMBL" id="CAL4990713.1"/>
    </source>
</evidence>
<keyword evidence="4 9" id="KW-0547">Nucleotide-binding</keyword>
<dbReference type="InterPro" id="IPR000742">
    <property type="entry name" value="EGF"/>
</dbReference>
<dbReference type="EMBL" id="OZ075134">
    <property type="protein sequence ID" value="CAL4990713.1"/>
    <property type="molecule type" value="Genomic_DNA"/>
</dbReference>
<dbReference type="Pfam" id="PF13947">
    <property type="entry name" value="GUB_WAK_bind"/>
    <property type="match status" value="1"/>
</dbReference>
<evidence type="ECO:0000256" key="6">
    <source>
        <dbReference type="ARBA" id="ARBA00022840"/>
    </source>
</evidence>
<dbReference type="Pfam" id="PF00069">
    <property type="entry name" value="Pkinase"/>
    <property type="match status" value="1"/>
</dbReference>
<dbReference type="InterPro" id="IPR001881">
    <property type="entry name" value="EGF-like_Ca-bd_dom"/>
</dbReference>
<dbReference type="CDD" id="cd00054">
    <property type="entry name" value="EGF_CA"/>
    <property type="match status" value="1"/>
</dbReference>
<feature type="chain" id="PRO_5044721566" description="Protein kinase domain-containing protein" evidence="11">
    <location>
        <begin position="30"/>
        <end position="804"/>
    </location>
</feature>
<keyword evidence="10" id="KW-1133">Transmembrane helix</keyword>
<evidence type="ECO:0000256" key="4">
    <source>
        <dbReference type="ARBA" id="ARBA00022741"/>
    </source>
</evidence>
<dbReference type="PANTHER" id="PTHR27005">
    <property type="entry name" value="WALL-ASSOCIATED RECEPTOR KINASE-LIKE 21"/>
    <property type="match status" value="1"/>
</dbReference>
<dbReference type="EMBL" id="OZ075134">
    <property type="protein sequence ID" value="CAL4990712.1"/>
    <property type="molecule type" value="Genomic_DNA"/>
</dbReference>
<evidence type="ECO:0000256" key="5">
    <source>
        <dbReference type="ARBA" id="ARBA00022777"/>
    </source>
</evidence>
<gene>
    <name evidence="13" type="ORF">URODEC1_LOCUS60357</name>
    <name evidence="14" type="ORF">URODEC1_LOCUS60358</name>
</gene>
<dbReference type="SUPFAM" id="SSF56112">
    <property type="entry name" value="Protein kinase-like (PK-like)"/>
    <property type="match status" value="1"/>
</dbReference>
<proteinExistence type="predicted"/>
<dbReference type="Gene3D" id="2.10.25.10">
    <property type="entry name" value="Laminin"/>
    <property type="match status" value="1"/>
</dbReference>
<dbReference type="GO" id="GO:0016020">
    <property type="term" value="C:membrane"/>
    <property type="evidence" value="ECO:0007669"/>
    <property type="project" value="UniProtKB-SubCell"/>
</dbReference>
<comment type="subcellular location">
    <subcellularLocation>
        <location evidence="1">Membrane</location>
        <topology evidence="1">Single-pass type I membrane protein</topology>
    </subcellularLocation>
</comment>
<dbReference type="InterPro" id="IPR045274">
    <property type="entry name" value="WAK-like"/>
</dbReference>
<evidence type="ECO:0000256" key="7">
    <source>
        <dbReference type="ARBA" id="ARBA00023157"/>
    </source>
</evidence>
<keyword evidence="5" id="KW-0418">Kinase</keyword>
<keyword evidence="3 11" id="KW-0732">Signal</keyword>
<dbReference type="Proteomes" id="UP001497457">
    <property type="component" value="Chromosome 24b"/>
</dbReference>
<organism evidence="14 15">
    <name type="scientific">Urochloa decumbens</name>
    <dbReference type="NCBI Taxonomy" id="240449"/>
    <lineage>
        <taxon>Eukaryota</taxon>
        <taxon>Viridiplantae</taxon>
        <taxon>Streptophyta</taxon>
        <taxon>Embryophyta</taxon>
        <taxon>Tracheophyta</taxon>
        <taxon>Spermatophyta</taxon>
        <taxon>Magnoliopsida</taxon>
        <taxon>Liliopsida</taxon>
        <taxon>Poales</taxon>
        <taxon>Poaceae</taxon>
        <taxon>PACMAD clade</taxon>
        <taxon>Panicoideae</taxon>
        <taxon>Panicodae</taxon>
        <taxon>Paniceae</taxon>
        <taxon>Melinidinae</taxon>
        <taxon>Urochloa</taxon>
    </lineage>
</organism>
<feature type="binding site" evidence="9">
    <location>
        <position position="518"/>
    </location>
    <ligand>
        <name>ATP</name>
        <dbReference type="ChEBI" id="CHEBI:30616"/>
    </ligand>
</feature>
<evidence type="ECO:0000313" key="13">
    <source>
        <dbReference type="EMBL" id="CAL4990712.1"/>
    </source>
</evidence>
<keyword evidence="15" id="KW-1185">Reference proteome</keyword>
<dbReference type="SMART" id="SM00181">
    <property type="entry name" value="EGF"/>
    <property type="match status" value="2"/>
</dbReference>
<dbReference type="PROSITE" id="PS00108">
    <property type="entry name" value="PROTEIN_KINASE_ST"/>
    <property type="match status" value="1"/>
</dbReference>
<dbReference type="Gene3D" id="3.30.200.20">
    <property type="entry name" value="Phosphorylase Kinase, domain 1"/>
    <property type="match status" value="1"/>
</dbReference>
<dbReference type="AlphaFoldDB" id="A0ABC9B140"/>
<dbReference type="InterPro" id="IPR011009">
    <property type="entry name" value="Kinase-like_dom_sf"/>
</dbReference>
<sequence>MAAPTEDHKAHWTAMSQVFWFLLVSPVLALPNLLPLLMPVVAATDSGITPQLPAPPSGCSSKCGDVNIPYPFAISNGGDNCSWHGAFNLICDTSISPPQIYVGNHVKVANISLEAGEMVVFGSYSQVCYLSPYTTISGGAGSASAVNNSLSHGGGTQTPPIRPSTAATNTFSTTDSPFLISAVRNEFTAIGCNTVALLKGRDDWSYNTGCITYCVSLDEAARDGENCTGLGCCQTSISDNLNMIQVNWSNDGIAGHNPAWSYSPCSYAFVAEKGWYSFKRDHLSPNASNSFPNSFGEGLETSIPLVLDWAIRDNGSCQLPANEGRTTLDMTAPACVSLHSYCVNARQGPGYLCNCSDGYTGNPYIKDGCKNVNECMLRKLDPAKYEKLYPCSSASTCHDREGDYVCKCKFWYRGNGKSDKGCQLIIPVYAIAIVATIVATLLLSFLLWSIHKDRKRRLKTAFFDKNGGKILKGAAGINIFTEEQLEKFTNHYNTLIGRGAFGQVFMGLTDENQRVAVKRSIIADNELSRRDNFQLGDDIVNEITFQFRNSHPNLVRLVGCCLETNIPVLVFEFIPNGSLYILLHVATHKVLALPTRLKIAIGSAEALAYIHSHGDHGYIHGDIKSANILLDDNLVPKVSDFGSSKILSIDRYAMAVAADMSYVDPVYMKTERFVKKSDVYSFGMVLLELITRKTVKYGENRSHSLPMDFLKSCKEKGNGREMYDKDILSHDGTQCHHCIECLDKIGDLTVRCLKEDVDERPTMEQVVDELTQVALVVDKCKQKANLIAYSHSYLEIYIEGTYIP</sequence>
<keyword evidence="6 9" id="KW-0067">ATP-binding</keyword>
<evidence type="ECO:0000256" key="1">
    <source>
        <dbReference type="ARBA" id="ARBA00004479"/>
    </source>
</evidence>
<dbReference type="InterPro" id="IPR000719">
    <property type="entry name" value="Prot_kinase_dom"/>
</dbReference>
<dbReference type="GO" id="GO:0005524">
    <property type="term" value="F:ATP binding"/>
    <property type="evidence" value="ECO:0007669"/>
    <property type="project" value="UniProtKB-UniRule"/>
</dbReference>
<accession>A0ABC9B140</accession>
<evidence type="ECO:0000259" key="12">
    <source>
        <dbReference type="PROSITE" id="PS50011"/>
    </source>
</evidence>
<dbReference type="InterPro" id="IPR025287">
    <property type="entry name" value="WAK_GUB"/>
</dbReference>
<dbReference type="SMART" id="SM00220">
    <property type="entry name" value="S_TKc"/>
    <property type="match status" value="1"/>
</dbReference>
<protein>
    <recommendedName>
        <fullName evidence="12">Protein kinase domain-containing protein</fullName>
    </recommendedName>
</protein>
<keyword evidence="2" id="KW-0808">Transferase</keyword>
<name>A0ABC9B140_9POAL</name>
<dbReference type="SMART" id="SM00179">
    <property type="entry name" value="EGF_CA"/>
    <property type="match status" value="1"/>
</dbReference>
<evidence type="ECO:0000256" key="9">
    <source>
        <dbReference type="PROSITE-ProRule" id="PRU10141"/>
    </source>
</evidence>
<evidence type="ECO:0000256" key="11">
    <source>
        <dbReference type="SAM" id="SignalP"/>
    </source>
</evidence>
<dbReference type="GO" id="GO:0016301">
    <property type="term" value="F:kinase activity"/>
    <property type="evidence" value="ECO:0007669"/>
    <property type="project" value="UniProtKB-KW"/>
</dbReference>
<dbReference type="PANTHER" id="PTHR27005:SF458">
    <property type="entry name" value="PROTEIN KINASE DOMAIN-CONTAINING PROTEIN"/>
    <property type="match status" value="1"/>
</dbReference>
<keyword evidence="7" id="KW-1015">Disulfide bond</keyword>
<feature type="domain" description="Protein kinase" evidence="12">
    <location>
        <begin position="490"/>
        <end position="794"/>
    </location>
</feature>
<dbReference type="InterPro" id="IPR017441">
    <property type="entry name" value="Protein_kinase_ATP_BS"/>
</dbReference>
<keyword evidence="8" id="KW-0325">Glycoprotein</keyword>
<dbReference type="PROSITE" id="PS00010">
    <property type="entry name" value="ASX_HYDROXYL"/>
    <property type="match status" value="1"/>
</dbReference>
<evidence type="ECO:0000313" key="15">
    <source>
        <dbReference type="Proteomes" id="UP001497457"/>
    </source>
</evidence>
<feature type="signal peptide" evidence="11">
    <location>
        <begin position="1"/>
        <end position="29"/>
    </location>
</feature>
<dbReference type="PROSITE" id="PS50011">
    <property type="entry name" value="PROTEIN_KINASE_DOM"/>
    <property type="match status" value="1"/>
</dbReference>
<feature type="transmembrane region" description="Helical" evidence="10">
    <location>
        <begin position="428"/>
        <end position="450"/>
    </location>
</feature>
<keyword evidence="10" id="KW-0472">Membrane</keyword>
<dbReference type="InterPro" id="IPR000152">
    <property type="entry name" value="EGF-type_Asp/Asn_hydroxyl_site"/>
</dbReference>
<keyword evidence="10" id="KW-0812">Transmembrane</keyword>
<evidence type="ECO:0000256" key="10">
    <source>
        <dbReference type="SAM" id="Phobius"/>
    </source>
</evidence>